<dbReference type="GO" id="GO:0000976">
    <property type="term" value="F:transcription cis-regulatory region binding"/>
    <property type="evidence" value="ECO:0007669"/>
    <property type="project" value="TreeGrafter"/>
</dbReference>
<dbReference type="RefSeq" id="WP_015616592.1">
    <property type="nucleotide sequence ID" value="NC_021182.1"/>
</dbReference>
<name>R4K6W8_CLOPA</name>
<gene>
    <name evidence="6" type="ORF">Clopa_3521</name>
</gene>
<proteinExistence type="inferred from homology"/>
<keyword evidence="3" id="KW-0238">DNA-binding</keyword>
<dbReference type="CDD" id="cd05466">
    <property type="entry name" value="PBP2_LTTR_substrate"/>
    <property type="match status" value="1"/>
</dbReference>
<dbReference type="FunFam" id="1.10.10.10:FF:000001">
    <property type="entry name" value="LysR family transcriptional regulator"/>
    <property type="match status" value="1"/>
</dbReference>
<evidence type="ECO:0000313" key="7">
    <source>
        <dbReference type="Proteomes" id="UP000013523"/>
    </source>
</evidence>
<dbReference type="PRINTS" id="PR00039">
    <property type="entry name" value="HTHLYSR"/>
</dbReference>
<dbReference type="AlphaFoldDB" id="R4K6W8"/>
<dbReference type="PATRIC" id="fig|86416.3.peg.3518"/>
<evidence type="ECO:0000313" key="6">
    <source>
        <dbReference type="EMBL" id="AGK98308.1"/>
    </source>
</evidence>
<dbReference type="InterPro" id="IPR036390">
    <property type="entry name" value="WH_DNA-bd_sf"/>
</dbReference>
<dbReference type="Pfam" id="PF03466">
    <property type="entry name" value="LysR_substrate"/>
    <property type="match status" value="1"/>
</dbReference>
<dbReference type="PROSITE" id="PS50931">
    <property type="entry name" value="HTH_LYSR"/>
    <property type="match status" value="1"/>
</dbReference>
<evidence type="ECO:0000256" key="4">
    <source>
        <dbReference type="ARBA" id="ARBA00023163"/>
    </source>
</evidence>
<dbReference type="EMBL" id="CP003261">
    <property type="protein sequence ID" value="AGK98308.1"/>
    <property type="molecule type" value="Genomic_DNA"/>
</dbReference>
<organism evidence="6 7">
    <name type="scientific">Clostridium pasteurianum BC1</name>
    <dbReference type="NCBI Taxonomy" id="86416"/>
    <lineage>
        <taxon>Bacteria</taxon>
        <taxon>Bacillati</taxon>
        <taxon>Bacillota</taxon>
        <taxon>Clostridia</taxon>
        <taxon>Eubacteriales</taxon>
        <taxon>Clostridiaceae</taxon>
        <taxon>Clostridium</taxon>
    </lineage>
</organism>
<dbReference type="InterPro" id="IPR005119">
    <property type="entry name" value="LysR_subst-bd"/>
</dbReference>
<dbReference type="Gene3D" id="3.40.190.290">
    <property type="match status" value="1"/>
</dbReference>
<dbReference type="InterPro" id="IPR000847">
    <property type="entry name" value="LysR_HTH_N"/>
</dbReference>
<dbReference type="GO" id="GO:0003700">
    <property type="term" value="F:DNA-binding transcription factor activity"/>
    <property type="evidence" value="ECO:0007669"/>
    <property type="project" value="InterPro"/>
</dbReference>
<dbReference type="OrthoDB" id="9778774at2"/>
<keyword evidence="2" id="KW-0805">Transcription regulation</keyword>
<protein>
    <submittedName>
        <fullName evidence="6">Transcriptional regulator</fullName>
    </submittedName>
</protein>
<dbReference type="Proteomes" id="UP000013523">
    <property type="component" value="Chromosome"/>
</dbReference>
<accession>R4K6W8</accession>
<keyword evidence="4" id="KW-0804">Transcription</keyword>
<dbReference type="PANTHER" id="PTHR30126:SF64">
    <property type="entry name" value="HTH-TYPE TRANSCRIPTIONAL REGULATOR CITR"/>
    <property type="match status" value="1"/>
</dbReference>
<dbReference type="SUPFAM" id="SSF53850">
    <property type="entry name" value="Periplasmic binding protein-like II"/>
    <property type="match status" value="1"/>
</dbReference>
<evidence type="ECO:0000256" key="2">
    <source>
        <dbReference type="ARBA" id="ARBA00023015"/>
    </source>
</evidence>
<dbReference type="eggNOG" id="COG0583">
    <property type="taxonomic scope" value="Bacteria"/>
</dbReference>
<dbReference type="STRING" id="86416.Clopa_3521"/>
<feature type="domain" description="HTH lysR-type" evidence="5">
    <location>
        <begin position="3"/>
        <end position="60"/>
    </location>
</feature>
<dbReference type="PANTHER" id="PTHR30126">
    <property type="entry name" value="HTH-TYPE TRANSCRIPTIONAL REGULATOR"/>
    <property type="match status" value="1"/>
</dbReference>
<comment type="similarity">
    <text evidence="1">Belongs to the LysR transcriptional regulatory family.</text>
</comment>
<dbReference type="SUPFAM" id="SSF46785">
    <property type="entry name" value="Winged helix' DNA-binding domain"/>
    <property type="match status" value="1"/>
</dbReference>
<dbReference type="Pfam" id="PF00126">
    <property type="entry name" value="HTH_1"/>
    <property type="match status" value="1"/>
</dbReference>
<evidence type="ECO:0000256" key="3">
    <source>
        <dbReference type="ARBA" id="ARBA00023125"/>
    </source>
</evidence>
<dbReference type="Gene3D" id="1.10.10.10">
    <property type="entry name" value="Winged helix-like DNA-binding domain superfamily/Winged helix DNA-binding domain"/>
    <property type="match status" value="1"/>
</dbReference>
<dbReference type="InterPro" id="IPR036388">
    <property type="entry name" value="WH-like_DNA-bd_sf"/>
</dbReference>
<evidence type="ECO:0000259" key="5">
    <source>
        <dbReference type="PROSITE" id="PS50931"/>
    </source>
</evidence>
<sequence length="293" mass="33404">MNMDLELYRIFYTVACCKNISQAADILYISQPAVSKSIKKLESAAGITLFSRNSRGVKLTEEGNIFFEYIDKAMQEIHTGEKILSKLKKREQGIIKLGVSTTLCQYFLIPKLKQFISRYPDIQIKIINKTTFDTLKLVDEGEIDFGIISYPFDCSDYNFIELDTIQDIFVAGKGYIKEGEIISLNEAFQKYNLMLLEPGNITRKYIDKYFCDNNIIIKPEIEISSMDFLIEFAKIGLGITVVIKNFIEKELETGELIEIPIKPAIPERTIGIVSHKKLPLSIAAQTFVDFCLK</sequence>
<dbReference type="KEGG" id="cpas:Clopa_3521"/>
<evidence type="ECO:0000256" key="1">
    <source>
        <dbReference type="ARBA" id="ARBA00009437"/>
    </source>
</evidence>
<dbReference type="HOGENOM" id="CLU_039613_6_1_9"/>
<reference evidence="6 7" key="1">
    <citation type="submission" date="2012-01" db="EMBL/GenBank/DDBJ databases">
        <title>Complete sequence of chromosome of Clostridium pasteurianum BC1.</title>
        <authorList>
            <consortium name="US DOE Joint Genome Institute"/>
            <person name="Lucas S."/>
            <person name="Han J."/>
            <person name="Lapidus A."/>
            <person name="Cheng J.-F."/>
            <person name="Goodwin L."/>
            <person name="Pitluck S."/>
            <person name="Peters L."/>
            <person name="Mikhailova N."/>
            <person name="Teshima H."/>
            <person name="Detter J.C."/>
            <person name="Han C."/>
            <person name="Tapia R."/>
            <person name="Land M."/>
            <person name="Hauser L."/>
            <person name="Kyrpides N."/>
            <person name="Ivanova N."/>
            <person name="Pagani I."/>
            <person name="Dunn J."/>
            <person name="Taghavi S."/>
            <person name="Francis A."/>
            <person name="van der Lelie D."/>
            <person name="Woyke T."/>
        </authorList>
    </citation>
    <scope>NUCLEOTIDE SEQUENCE [LARGE SCALE GENOMIC DNA]</scope>
    <source>
        <strain evidence="6 7">BC1</strain>
    </source>
</reference>
<keyword evidence="7" id="KW-1185">Reference proteome</keyword>